<protein>
    <submittedName>
        <fullName evidence="1">Uncharacterized protein</fullName>
    </submittedName>
</protein>
<accession>A0ABD2XV89</accession>
<evidence type="ECO:0000313" key="1">
    <source>
        <dbReference type="EMBL" id="KAL3498386.1"/>
    </source>
</evidence>
<gene>
    <name evidence="1" type="ORF">ACH5RR_041118</name>
</gene>
<comment type="caution">
    <text evidence="1">The sequence shown here is derived from an EMBL/GenBank/DDBJ whole genome shotgun (WGS) entry which is preliminary data.</text>
</comment>
<keyword evidence="2" id="KW-1185">Reference proteome</keyword>
<organism evidence="1 2">
    <name type="scientific">Cinchona calisaya</name>
    <dbReference type="NCBI Taxonomy" id="153742"/>
    <lineage>
        <taxon>Eukaryota</taxon>
        <taxon>Viridiplantae</taxon>
        <taxon>Streptophyta</taxon>
        <taxon>Embryophyta</taxon>
        <taxon>Tracheophyta</taxon>
        <taxon>Spermatophyta</taxon>
        <taxon>Magnoliopsida</taxon>
        <taxon>eudicotyledons</taxon>
        <taxon>Gunneridae</taxon>
        <taxon>Pentapetalae</taxon>
        <taxon>asterids</taxon>
        <taxon>lamiids</taxon>
        <taxon>Gentianales</taxon>
        <taxon>Rubiaceae</taxon>
        <taxon>Cinchonoideae</taxon>
        <taxon>Cinchoneae</taxon>
        <taxon>Cinchona</taxon>
    </lineage>
</organism>
<dbReference type="AlphaFoldDB" id="A0ABD2XV89"/>
<sequence length="210" mass="24197">MDGISNERICPGPNSFGDLYWEFCHLKRAIMLPLLLEKPSQCRTKTINSVFVKNSSSYNMILYRPSQYAFIILHLFYHWGIKFSLTNVSKCRVLSNRQEAGKCYMMSLRSKSQTMKIELNLNEKVPAEPISSIEEPKRKDKDKMIKLEPGVPIAKILFGLTVLKRKLKIYAVLPAKRKADLNKILYEFKGIFSWSIEDVSGILRDIADTN</sequence>
<dbReference type="Proteomes" id="UP001630127">
    <property type="component" value="Unassembled WGS sequence"/>
</dbReference>
<evidence type="ECO:0000313" key="2">
    <source>
        <dbReference type="Proteomes" id="UP001630127"/>
    </source>
</evidence>
<proteinExistence type="predicted"/>
<name>A0ABD2XV89_9GENT</name>
<dbReference type="EMBL" id="JBJUIK010000017">
    <property type="protein sequence ID" value="KAL3498386.1"/>
    <property type="molecule type" value="Genomic_DNA"/>
</dbReference>
<reference evidence="1 2" key="1">
    <citation type="submission" date="2024-11" db="EMBL/GenBank/DDBJ databases">
        <title>A near-complete genome assembly of Cinchona calisaya.</title>
        <authorList>
            <person name="Lian D.C."/>
            <person name="Zhao X.W."/>
            <person name="Wei L."/>
        </authorList>
    </citation>
    <scope>NUCLEOTIDE SEQUENCE [LARGE SCALE GENOMIC DNA]</scope>
    <source>
        <tissue evidence="1">Nenye</tissue>
    </source>
</reference>